<keyword evidence="13" id="KW-0460">Magnesium</keyword>
<evidence type="ECO:0000256" key="13">
    <source>
        <dbReference type="ARBA" id="ARBA00022842"/>
    </source>
</evidence>
<keyword evidence="10" id="KW-0479">Metal-binding</keyword>
<evidence type="ECO:0000256" key="14">
    <source>
        <dbReference type="ARBA" id="ARBA00022909"/>
    </source>
</evidence>
<dbReference type="GO" id="GO:0008841">
    <property type="term" value="F:dihydrofolate synthase activity"/>
    <property type="evidence" value="ECO:0007669"/>
    <property type="project" value="UniProtKB-EC"/>
</dbReference>
<dbReference type="Proteomes" id="UP000252132">
    <property type="component" value="Unassembled WGS sequence"/>
</dbReference>
<evidence type="ECO:0000256" key="20">
    <source>
        <dbReference type="ARBA" id="ARBA00049035"/>
    </source>
</evidence>
<evidence type="ECO:0000256" key="3">
    <source>
        <dbReference type="ARBA" id="ARBA00004799"/>
    </source>
</evidence>
<evidence type="ECO:0000256" key="1">
    <source>
        <dbReference type="ARBA" id="ARBA00001946"/>
    </source>
</evidence>
<comment type="catalytic activity">
    <reaction evidence="21">
        <text>7,8-dihydropteroate + L-glutamate + ATP = 7,8-dihydrofolate + ADP + phosphate + H(+)</text>
        <dbReference type="Rhea" id="RHEA:23584"/>
        <dbReference type="ChEBI" id="CHEBI:15378"/>
        <dbReference type="ChEBI" id="CHEBI:17839"/>
        <dbReference type="ChEBI" id="CHEBI:29985"/>
        <dbReference type="ChEBI" id="CHEBI:30616"/>
        <dbReference type="ChEBI" id="CHEBI:43474"/>
        <dbReference type="ChEBI" id="CHEBI:57451"/>
        <dbReference type="ChEBI" id="CHEBI:456216"/>
        <dbReference type="EC" id="6.3.2.12"/>
    </reaction>
</comment>
<evidence type="ECO:0000256" key="11">
    <source>
        <dbReference type="ARBA" id="ARBA00022741"/>
    </source>
</evidence>
<name>A0A368E042_9PROT</name>
<dbReference type="EMBL" id="QOQF01000008">
    <property type="protein sequence ID" value="RCL77460.1"/>
    <property type="molecule type" value="Genomic_DNA"/>
</dbReference>
<dbReference type="GO" id="GO:0046654">
    <property type="term" value="P:tetrahydrofolate biosynthetic process"/>
    <property type="evidence" value="ECO:0007669"/>
    <property type="project" value="UniProtKB-UniPathway"/>
</dbReference>
<evidence type="ECO:0000256" key="22">
    <source>
        <dbReference type="PIRNR" id="PIRNR001563"/>
    </source>
</evidence>
<keyword evidence="11 22" id="KW-0547">Nucleotide-binding</keyword>
<dbReference type="GO" id="GO:0004326">
    <property type="term" value="F:tetrahydrofolylpolyglutamate synthase activity"/>
    <property type="evidence" value="ECO:0007669"/>
    <property type="project" value="UniProtKB-EC"/>
</dbReference>
<gene>
    <name evidence="25" type="ORF">DBW69_03330</name>
</gene>
<sequence length="424" mass="45687">MSRQSDTTLANLLALHPKYIDLSLDRMWRLLNALGNPQNHLPPTIHIAGTNGKGSTLAMLMSILESNGAQVHSYTSPHLVNFHERIRLNGHDITENLLAETLAEVEQVNNGEPITFFEATTAAAFLAFSRHPADYLLLEVGLGGRLDATNVINAPLLSIITPVSMDHEQFLGSDIRAIAAEKAGILKPSVTGIPAIISQQDEEARDVIMEQATTCNLPLRCYGQDWLAYAEHGRLVVQHPDGLMDLPMPGLVGTHQIVNAGTAVMAACHLGVPELAIGKGLQEPVWPARLQKLVIGKLVNMANGEVWLDGGHNQAAAEALAVWLSEYFSSTDKAVTLICGLMATKHAENWLKSFSESSVELHCITIPEQSNSYTANDLADQAQAVGLKAQAFNNLETAIAAAQGDILICGSLYLSGYVLAENDN</sequence>
<keyword evidence="14" id="KW-0289">Folate biosynthesis</keyword>
<keyword evidence="9 22" id="KW-0436">Ligase</keyword>
<dbReference type="InterPro" id="IPR013221">
    <property type="entry name" value="Mur_ligase_cen"/>
</dbReference>
<evidence type="ECO:0000256" key="16">
    <source>
        <dbReference type="ARBA" id="ARBA00030592"/>
    </source>
</evidence>
<dbReference type="PANTHER" id="PTHR11136">
    <property type="entry name" value="FOLYLPOLYGLUTAMATE SYNTHASE-RELATED"/>
    <property type="match status" value="1"/>
</dbReference>
<evidence type="ECO:0000256" key="15">
    <source>
        <dbReference type="ARBA" id="ARBA00030048"/>
    </source>
</evidence>
<dbReference type="FunFam" id="3.40.1190.10:FF:000011">
    <property type="entry name" value="Folylpolyglutamate synthase/dihydrofolate synthase"/>
    <property type="match status" value="1"/>
</dbReference>
<evidence type="ECO:0000259" key="24">
    <source>
        <dbReference type="Pfam" id="PF08245"/>
    </source>
</evidence>
<evidence type="ECO:0000256" key="10">
    <source>
        <dbReference type="ARBA" id="ARBA00022723"/>
    </source>
</evidence>
<comment type="caution">
    <text evidence="25">The sequence shown here is derived from an EMBL/GenBank/DDBJ whole genome shotgun (WGS) entry which is preliminary data.</text>
</comment>
<evidence type="ECO:0000256" key="5">
    <source>
        <dbReference type="ARBA" id="ARBA00008276"/>
    </source>
</evidence>
<dbReference type="Gene3D" id="3.40.1190.10">
    <property type="entry name" value="Mur-like, catalytic domain"/>
    <property type="match status" value="1"/>
</dbReference>
<evidence type="ECO:0000256" key="2">
    <source>
        <dbReference type="ARBA" id="ARBA00002714"/>
    </source>
</evidence>
<evidence type="ECO:0000256" key="6">
    <source>
        <dbReference type="ARBA" id="ARBA00013023"/>
    </source>
</evidence>
<dbReference type="InterPro" id="IPR036615">
    <property type="entry name" value="Mur_ligase_C_dom_sf"/>
</dbReference>
<dbReference type="UniPathway" id="UPA00077">
    <property type="reaction ID" value="UER00157"/>
</dbReference>
<dbReference type="GO" id="GO:0005737">
    <property type="term" value="C:cytoplasm"/>
    <property type="evidence" value="ECO:0007669"/>
    <property type="project" value="TreeGrafter"/>
</dbReference>
<dbReference type="EC" id="6.3.2.12" evidence="6"/>
<comment type="cofactor">
    <cofactor evidence="1">
        <name>Mg(2+)</name>
        <dbReference type="ChEBI" id="CHEBI:18420"/>
    </cofactor>
</comment>
<evidence type="ECO:0000256" key="7">
    <source>
        <dbReference type="ARBA" id="ARBA00013025"/>
    </source>
</evidence>
<proteinExistence type="inferred from homology"/>
<comment type="pathway">
    <text evidence="3">Cofactor biosynthesis; tetrahydrofolate biosynthesis; 7,8-dihydrofolate from 2-amino-4-hydroxy-6-hydroxymethyl-7,8-dihydropteridine diphosphate and 4-aminobenzoate: step 2/2.</text>
</comment>
<dbReference type="Pfam" id="PF08245">
    <property type="entry name" value="Mur_ligase_M"/>
    <property type="match status" value="1"/>
</dbReference>
<evidence type="ECO:0000256" key="12">
    <source>
        <dbReference type="ARBA" id="ARBA00022840"/>
    </source>
</evidence>
<evidence type="ECO:0000256" key="9">
    <source>
        <dbReference type="ARBA" id="ARBA00022598"/>
    </source>
</evidence>
<dbReference type="PROSITE" id="PS01012">
    <property type="entry name" value="FOLYLPOLYGLU_SYNT_2"/>
    <property type="match status" value="1"/>
</dbReference>
<evidence type="ECO:0000256" key="18">
    <source>
        <dbReference type="ARBA" id="ARBA00047493"/>
    </source>
</evidence>
<dbReference type="InterPro" id="IPR001645">
    <property type="entry name" value="Folylpolyglutamate_synth"/>
</dbReference>
<dbReference type="PANTHER" id="PTHR11136:SF0">
    <property type="entry name" value="DIHYDROFOLATE SYNTHETASE-RELATED"/>
    <property type="match status" value="1"/>
</dbReference>
<comment type="function">
    <text evidence="2">Functions in two distinct reactions of the de novo folate biosynthetic pathway. Catalyzes the addition of a glutamate residue to dihydropteroate (7,8-dihydropteroate or H2Pte) to form dihydrofolate (7,8-dihydrofolate monoglutamate or H2Pte-Glu). Also catalyzes successive additions of L-glutamate to tetrahydrofolate or 10-formyltetrahydrofolate or 5,10-methylenetetrahydrofolate, leading to folylpolyglutamate derivatives.</text>
</comment>
<evidence type="ECO:0000256" key="21">
    <source>
        <dbReference type="ARBA" id="ARBA00049161"/>
    </source>
</evidence>
<dbReference type="AlphaFoldDB" id="A0A368E042"/>
<dbReference type="Pfam" id="PF02875">
    <property type="entry name" value="Mur_ligase_C"/>
    <property type="match status" value="1"/>
</dbReference>
<dbReference type="Gene3D" id="3.90.190.20">
    <property type="entry name" value="Mur ligase, C-terminal domain"/>
    <property type="match status" value="1"/>
</dbReference>
<evidence type="ECO:0000256" key="17">
    <source>
        <dbReference type="ARBA" id="ARBA00032510"/>
    </source>
</evidence>
<comment type="catalytic activity">
    <reaction evidence="20">
        <text>(6R)-5,10-methylenetetrahydrofolyl-(gamma-L-Glu)(n) + L-glutamate + ATP = (6R)-5,10-methylenetetrahydrofolyl-(gamma-L-Glu)(n+1) + ADP + phosphate + H(+)</text>
        <dbReference type="Rhea" id="RHEA:51912"/>
        <dbReference type="Rhea" id="RHEA-COMP:13257"/>
        <dbReference type="Rhea" id="RHEA-COMP:13258"/>
        <dbReference type="ChEBI" id="CHEBI:15378"/>
        <dbReference type="ChEBI" id="CHEBI:29985"/>
        <dbReference type="ChEBI" id="CHEBI:30616"/>
        <dbReference type="ChEBI" id="CHEBI:43474"/>
        <dbReference type="ChEBI" id="CHEBI:136572"/>
        <dbReference type="ChEBI" id="CHEBI:456216"/>
        <dbReference type="EC" id="6.3.2.17"/>
    </reaction>
</comment>
<evidence type="ECO:0000313" key="26">
    <source>
        <dbReference type="Proteomes" id="UP000252132"/>
    </source>
</evidence>
<evidence type="ECO:0000256" key="8">
    <source>
        <dbReference type="ARBA" id="ARBA00019357"/>
    </source>
</evidence>
<organism evidence="25 26">
    <name type="scientific">PS1 clade bacterium</name>
    <dbReference type="NCBI Taxonomy" id="2175152"/>
    <lineage>
        <taxon>Bacteria</taxon>
        <taxon>Pseudomonadati</taxon>
        <taxon>Pseudomonadota</taxon>
        <taxon>Alphaproteobacteria</taxon>
        <taxon>PS1 clade</taxon>
    </lineage>
</organism>
<keyword evidence="12 22" id="KW-0067">ATP-binding</keyword>
<comment type="catalytic activity">
    <reaction evidence="18">
        <text>(6S)-5,6,7,8-tetrahydrofolyl-(gamma-L-Glu)(n) + L-glutamate + ATP = (6S)-5,6,7,8-tetrahydrofolyl-(gamma-L-Glu)(n+1) + ADP + phosphate + H(+)</text>
        <dbReference type="Rhea" id="RHEA:10580"/>
        <dbReference type="Rhea" id="RHEA-COMP:14738"/>
        <dbReference type="Rhea" id="RHEA-COMP:14740"/>
        <dbReference type="ChEBI" id="CHEBI:15378"/>
        <dbReference type="ChEBI" id="CHEBI:29985"/>
        <dbReference type="ChEBI" id="CHEBI:30616"/>
        <dbReference type="ChEBI" id="CHEBI:43474"/>
        <dbReference type="ChEBI" id="CHEBI:141005"/>
        <dbReference type="ChEBI" id="CHEBI:456216"/>
        <dbReference type="EC" id="6.3.2.17"/>
    </reaction>
</comment>
<evidence type="ECO:0000256" key="4">
    <source>
        <dbReference type="ARBA" id="ARBA00005150"/>
    </source>
</evidence>
<dbReference type="InterPro" id="IPR004101">
    <property type="entry name" value="Mur_ligase_C"/>
</dbReference>
<dbReference type="InterPro" id="IPR018109">
    <property type="entry name" value="Folylpolyglutamate_synth_CS"/>
</dbReference>
<dbReference type="SUPFAM" id="SSF53244">
    <property type="entry name" value="MurD-like peptide ligases, peptide-binding domain"/>
    <property type="match status" value="1"/>
</dbReference>
<protein>
    <recommendedName>
        <fullName evidence="8">Dihydrofolate synthase/folylpolyglutamate synthase</fullName>
        <ecNumber evidence="6">6.3.2.12</ecNumber>
        <ecNumber evidence="7">6.3.2.17</ecNumber>
    </recommendedName>
    <alternativeName>
        <fullName evidence="17">Folylpoly-gamma-glutamate synthetase-dihydrofolate synthetase</fullName>
    </alternativeName>
    <alternativeName>
        <fullName evidence="15">Folylpolyglutamate synthetase</fullName>
    </alternativeName>
    <alternativeName>
        <fullName evidence="16">Tetrahydrofolylpolyglutamate synthase</fullName>
    </alternativeName>
</protein>
<dbReference type="InterPro" id="IPR036565">
    <property type="entry name" value="Mur-like_cat_sf"/>
</dbReference>
<evidence type="ECO:0000259" key="23">
    <source>
        <dbReference type="Pfam" id="PF02875"/>
    </source>
</evidence>
<dbReference type="GO" id="GO:0046656">
    <property type="term" value="P:folic acid biosynthetic process"/>
    <property type="evidence" value="ECO:0007669"/>
    <property type="project" value="UniProtKB-KW"/>
</dbReference>
<comment type="similarity">
    <text evidence="5 22">Belongs to the folylpolyglutamate synthase family.</text>
</comment>
<comment type="pathway">
    <text evidence="4">Cofactor biosynthesis; tetrahydrofolylpolyglutamate biosynthesis.</text>
</comment>
<reference evidence="25 26" key="1">
    <citation type="journal article" date="2018" name="Microbiome">
        <title>Fine metagenomic profile of the Mediterranean stratified and mixed water columns revealed by assembly and recruitment.</title>
        <authorList>
            <person name="Haro-Moreno J.M."/>
            <person name="Lopez-Perez M."/>
            <person name="De La Torre J.R."/>
            <person name="Picazo A."/>
            <person name="Camacho A."/>
            <person name="Rodriguez-Valera F."/>
        </authorList>
    </citation>
    <scope>NUCLEOTIDE SEQUENCE [LARGE SCALE GENOMIC DNA]</scope>
    <source>
        <strain evidence="25">MED-G55</strain>
    </source>
</reference>
<dbReference type="PIRSF" id="PIRSF001563">
    <property type="entry name" value="Folylpolyglu_synth"/>
    <property type="match status" value="1"/>
</dbReference>
<dbReference type="SUPFAM" id="SSF53623">
    <property type="entry name" value="MurD-like peptide ligases, catalytic domain"/>
    <property type="match status" value="1"/>
</dbReference>
<dbReference type="GO" id="GO:0046872">
    <property type="term" value="F:metal ion binding"/>
    <property type="evidence" value="ECO:0007669"/>
    <property type="project" value="UniProtKB-KW"/>
</dbReference>
<accession>A0A368E042</accession>
<dbReference type="GO" id="GO:0005524">
    <property type="term" value="F:ATP binding"/>
    <property type="evidence" value="ECO:0007669"/>
    <property type="project" value="UniProtKB-KW"/>
</dbReference>
<dbReference type="NCBIfam" id="TIGR01499">
    <property type="entry name" value="folC"/>
    <property type="match status" value="1"/>
</dbReference>
<feature type="domain" description="Mur ligase central" evidence="24">
    <location>
        <begin position="47"/>
        <end position="266"/>
    </location>
</feature>
<dbReference type="PROSITE" id="PS01011">
    <property type="entry name" value="FOLYLPOLYGLU_SYNT_1"/>
    <property type="match status" value="1"/>
</dbReference>
<evidence type="ECO:0000313" key="25">
    <source>
        <dbReference type="EMBL" id="RCL77460.1"/>
    </source>
</evidence>
<feature type="domain" description="Mur ligase C-terminal" evidence="23">
    <location>
        <begin position="302"/>
        <end position="405"/>
    </location>
</feature>
<evidence type="ECO:0000256" key="19">
    <source>
        <dbReference type="ARBA" id="ARBA00047808"/>
    </source>
</evidence>
<comment type="catalytic activity">
    <reaction evidence="19">
        <text>10-formyltetrahydrofolyl-(gamma-L-Glu)(n) + L-glutamate + ATP = 10-formyltetrahydrofolyl-(gamma-L-Glu)(n+1) + ADP + phosphate + H(+)</text>
        <dbReference type="Rhea" id="RHEA:51904"/>
        <dbReference type="Rhea" id="RHEA-COMP:13088"/>
        <dbReference type="Rhea" id="RHEA-COMP:14300"/>
        <dbReference type="ChEBI" id="CHEBI:15378"/>
        <dbReference type="ChEBI" id="CHEBI:29985"/>
        <dbReference type="ChEBI" id="CHEBI:30616"/>
        <dbReference type="ChEBI" id="CHEBI:43474"/>
        <dbReference type="ChEBI" id="CHEBI:134413"/>
        <dbReference type="ChEBI" id="CHEBI:456216"/>
        <dbReference type="EC" id="6.3.2.17"/>
    </reaction>
</comment>
<dbReference type="EC" id="6.3.2.17" evidence="7"/>